<keyword evidence="1" id="KW-0812">Transmembrane</keyword>
<dbReference type="EMBL" id="AWET01000007">
    <property type="protein sequence ID" value="ERK03905.1"/>
    <property type="molecule type" value="Genomic_DNA"/>
</dbReference>
<dbReference type="Proteomes" id="UP000016600">
    <property type="component" value="Unassembled WGS sequence"/>
</dbReference>
<protein>
    <submittedName>
        <fullName evidence="2">Uncharacterized protein</fullName>
    </submittedName>
</protein>
<dbReference type="PATRIC" id="fig|1081904.3.peg.276"/>
<feature type="transmembrane region" description="Helical" evidence="1">
    <location>
        <begin position="27"/>
        <end position="45"/>
    </location>
</feature>
<reference evidence="2 3" key="1">
    <citation type="submission" date="2013-08" db="EMBL/GenBank/DDBJ databases">
        <authorList>
            <person name="Durkin A.S."/>
            <person name="Haft D.R."/>
            <person name="McCorrison J."/>
            <person name="Torralba M."/>
            <person name="Gillis M."/>
            <person name="Haft D.H."/>
            <person name="Methe B."/>
            <person name="Sutton G."/>
            <person name="Nelson K.E."/>
        </authorList>
    </citation>
    <scope>NUCLEOTIDE SEQUENCE [LARGE SCALE GENOMIC DNA]</scope>
    <source>
        <strain evidence="2 3">F0068</strain>
    </source>
</reference>
<keyword evidence="3" id="KW-1185">Reference proteome</keyword>
<evidence type="ECO:0000313" key="2">
    <source>
        <dbReference type="EMBL" id="ERK03905.1"/>
    </source>
</evidence>
<comment type="caution">
    <text evidence="2">The sequence shown here is derived from an EMBL/GenBank/DDBJ whole genome shotgun (WGS) entry which is preliminary data.</text>
</comment>
<keyword evidence="1" id="KW-0472">Membrane</keyword>
<gene>
    <name evidence="2" type="ORF">HMPREF1218_0302</name>
</gene>
<accession>U2MQH6</accession>
<name>U2MQH6_9BACT</name>
<sequence length="46" mass="5373">MYYLFVLVGIVMAIVIVKKVTGCLFRLFSIAVIVAVLMFIYFTYFR</sequence>
<proteinExistence type="predicted"/>
<organism evidence="2 3">
    <name type="scientific">Hoylesella pleuritidis F0068</name>
    <dbReference type="NCBI Taxonomy" id="1081904"/>
    <lineage>
        <taxon>Bacteria</taxon>
        <taxon>Pseudomonadati</taxon>
        <taxon>Bacteroidota</taxon>
        <taxon>Bacteroidia</taxon>
        <taxon>Bacteroidales</taxon>
        <taxon>Prevotellaceae</taxon>
        <taxon>Hoylesella</taxon>
    </lineage>
</organism>
<keyword evidence="1" id="KW-1133">Transmembrane helix</keyword>
<dbReference type="AlphaFoldDB" id="U2MQH6"/>
<evidence type="ECO:0000256" key="1">
    <source>
        <dbReference type="SAM" id="Phobius"/>
    </source>
</evidence>
<evidence type="ECO:0000313" key="3">
    <source>
        <dbReference type="Proteomes" id="UP000016600"/>
    </source>
</evidence>